<dbReference type="Proteomes" id="UP000015531">
    <property type="component" value="Unassembled WGS sequence"/>
</dbReference>
<evidence type="ECO:0000313" key="2">
    <source>
        <dbReference type="Proteomes" id="UP000015531"/>
    </source>
</evidence>
<name>T0HIL7_9SPHN</name>
<keyword evidence="2" id="KW-1185">Reference proteome</keyword>
<organism evidence="1 2">
    <name type="scientific">Sphingobium lactosutens DS20</name>
    <dbReference type="NCBI Taxonomy" id="1331060"/>
    <lineage>
        <taxon>Bacteria</taxon>
        <taxon>Pseudomonadati</taxon>
        <taxon>Pseudomonadota</taxon>
        <taxon>Alphaproteobacteria</taxon>
        <taxon>Sphingomonadales</taxon>
        <taxon>Sphingomonadaceae</taxon>
        <taxon>Sphingobium</taxon>
    </lineage>
</organism>
<dbReference type="EMBL" id="ATDP01000101">
    <property type="protein sequence ID" value="EQB12837.1"/>
    <property type="molecule type" value="Genomic_DNA"/>
</dbReference>
<accession>T0HIL7</accession>
<gene>
    <name evidence="1" type="ORF">RLDS_18860</name>
</gene>
<protein>
    <submittedName>
        <fullName evidence="1">Uncharacterized protein</fullName>
    </submittedName>
</protein>
<comment type="caution">
    <text evidence="1">The sequence shown here is derived from an EMBL/GenBank/DDBJ whole genome shotgun (WGS) entry which is preliminary data.</text>
</comment>
<reference evidence="1 2" key="1">
    <citation type="journal article" date="2013" name="Genome Announc.">
        <title>Draft Genome Sequence of Sphingobium lactosutens Strain DS20T, Isolated from a Hexachlorocyclohexane Dumpsite.</title>
        <authorList>
            <person name="Kumar R."/>
            <person name="Dwivedi V."/>
            <person name="Negi V."/>
            <person name="Khurana J.P."/>
            <person name="Lal R."/>
        </authorList>
    </citation>
    <scope>NUCLEOTIDE SEQUENCE [LARGE SCALE GENOMIC DNA]</scope>
    <source>
        <strain evidence="1 2">DS20</strain>
    </source>
</reference>
<proteinExistence type="predicted"/>
<evidence type="ECO:0000313" key="1">
    <source>
        <dbReference type="EMBL" id="EQB12837.1"/>
    </source>
</evidence>
<sequence length="97" mass="10326">MRKGKSAKLDQAVPCQSCGTQDEIAIGHARIAELEAKGIERFVRDLDVARLEEGGLARRLETAGRLVIVTEGLLPRFVRKADGQAAGGPTLPVSMSA</sequence>
<dbReference type="AlphaFoldDB" id="T0HIL7"/>